<name>A0ABW3XVX2_9ACTN</name>
<evidence type="ECO:0000256" key="6">
    <source>
        <dbReference type="ARBA" id="ARBA00023268"/>
    </source>
</evidence>
<dbReference type="SMART" id="SM00823">
    <property type="entry name" value="PKS_PP"/>
    <property type="match status" value="1"/>
</dbReference>
<dbReference type="SUPFAM" id="SSF55048">
    <property type="entry name" value="Probable ACP-binding domain of malonyl-CoA ACP transacylase"/>
    <property type="match status" value="1"/>
</dbReference>
<evidence type="ECO:0000259" key="9">
    <source>
        <dbReference type="PROSITE" id="PS52004"/>
    </source>
</evidence>
<sequence>MTTEARLRDYLKRLTVDLHETRLKLRQLESKDDEPVAIVGMSCRLPGGVRSPEDFWDLLVSGVDAVTDWPADRGWDLGTDATGGARHQGGFVFDADRFDPAFFGISPREALAMDPQQRLLLEATWEAFERAGIDPAALRGSRCGVFVGCSDQGYSSGLREVPDDVRGHLLTGTSMSVVSGRVAYTLGLEGPAITVDTACSSSLVALHLAAQSLRSGECSLAAVGGVTVMSSPGAFIEFGQQGGLASDGRCKAFSEDADGTGWAEGVGVVVVERLSDARRNGHHILAVVRGSAVNQDGASNGLTAPNGPSQQRVILAALASAGVPATEIDTVEAHGTGTALGDPIEAQALLATYGQGREADRPLWLGSVKSNIGHTQAAAGVVGVIKTVLAIRHGVLPPTLHVDNPSSHVDWNAGNVRLLAESVDWPRADRPRRGAVSAFGVSGTNAHAVIEQAPADEPATEAPARAGLPLLPWVLSARDEHTLREQAARLSAHLTDHPDTDLYDLAWSLAATRAALPERAALLGTDRADLLSGLAALAEGHHTDRVHTGSTKGDGKLAFLFSGQGAQRLGMGRELYEAYPVFAEVFDAVCAHLDEGLREVVFGEDAELLNETGWTQPALFAIEVALFRLVESWGVLPDFLVGHSVGELAAAHVAGVFSLEDACRLVSARGRLMQELPSGGAMFALEASEDEVLPLLADGVSIAAVNGPRSVVVSGVETAAEAVAQETAALGRRTSRLRVSHAFHSPLMEPMLAEFRTVAESVTYTPARIAVVSNLTGQAAGAGELESADYWVRHVREAVRFADGIGWLAANGVTRFVELGPDGTLTALAQTSLPDSQDALFAPTLRKERDEAETLTSAVGLLHVHGRTPEWNSLLPGAGRVDLPTYAFRRDRYWLERSYRADGSAAPTTEGDHRHQVTWRPVTGLPAEARLSGRWLLVTPAALGDDGWDGALTEALAARATDLVTVPCPADADRATLAGLLAAAAAGTPVSGVVSALAQAPGEHTATPESVLATALLVQALGDTDITAPLWTLTREAVTTGRGDVPPRLDQAAVWGLGRVAALEHPDRWGGLIDLPHELDRRTASRLAALLSGGGADEDQVAVRAAGVLARRLVAVTEEPGTPWTPSGTVLVTGGTGALGARVARWAAGQGATRLVLTSRRGAQAPGAAELEAELSAMGAEVSLLACDMTDREAVRQLLDEHPVDAVVHTAGVLDDGVLDRLTPEQFDTVVRSKVAAALHLDELTRERDLSAFVLFSSFAGTVGSAGQANYAAANAMLDALAERRRARGLSATSIAWGPWAGGGMAADASAEDRQRRGGVNLLDPATGLDALAVCAASPAPVTFVADVDWTLFGPAFTAVRTSPLLGELYAAPQHTTGPSAPATALRARLTGLTAPAQRAELLDTVRTRAAAVLGHAGPEAVPADRAFRELGVDSLIAVELRNVLGAECEVRLPATVVFDYPTPSALADFLHGELSGVVAETPGASTATGVEVSADPIVIVGMACRFPGGVDSPETLWNLLSEERDGIADFPRNRGWDLDALNALDGPYTSHTHRGGFLGDVGSFDAGFFGISPREALAMDPQQRLLLETSWEAVERAGIDPRLLRGSRTGVFAGTNGQDYPALLASSGGDFGGYVGTGNAASVFSGRVSYVLGLEGPAVTVDTACSSSLVALHLAAQALRSGECDLALAGGVT</sequence>
<evidence type="ECO:0000313" key="11">
    <source>
        <dbReference type="Proteomes" id="UP001597058"/>
    </source>
</evidence>
<dbReference type="InterPro" id="IPR020841">
    <property type="entry name" value="PKS_Beta-ketoAc_synthase_dom"/>
</dbReference>
<comment type="caution">
    <text evidence="10">The sequence shown here is derived from an EMBL/GenBank/DDBJ whole genome shotgun (WGS) entry which is preliminary data.</text>
</comment>
<dbReference type="InterPro" id="IPR020806">
    <property type="entry name" value="PKS_PP-bd"/>
</dbReference>
<dbReference type="Pfam" id="PF08659">
    <property type="entry name" value="KR"/>
    <property type="match status" value="1"/>
</dbReference>
<dbReference type="InterPro" id="IPR014030">
    <property type="entry name" value="Ketoacyl_synth_N"/>
</dbReference>
<dbReference type="Pfam" id="PF02801">
    <property type="entry name" value="Ketoacyl-synt_C"/>
    <property type="match status" value="1"/>
</dbReference>
<dbReference type="CDD" id="cd08952">
    <property type="entry name" value="KR_1_SDR_x"/>
    <property type="match status" value="1"/>
</dbReference>
<dbReference type="SUPFAM" id="SSF52151">
    <property type="entry name" value="FabD/lysophospholipase-like"/>
    <property type="match status" value="1"/>
</dbReference>
<dbReference type="CDD" id="cd00833">
    <property type="entry name" value="PKS"/>
    <property type="match status" value="2"/>
</dbReference>
<dbReference type="SMART" id="SM00822">
    <property type="entry name" value="PKS_KR"/>
    <property type="match status" value="1"/>
</dbReference>
<comment type="cofactor">
    <cofactor evidence="1">
        <name>pantetheine 4'-phosphate</name>
        <dbReference type="ChEBI" id="CHEBI:47942"/>
    </cofactor>
</comment>
<dbReference type="Gene3D" id="3.40.47.10">
    <property type="match status" value="2"/>
</dbReference>
<dbReference type="SUPFAM" id="SSF47336">
    <property type="entry name" value="ACP-like"/>
    <property type="match status" value="1"/>
</dbReference>
<feature type="domain" description="Carrier" evidence="8">
    <location>
        <begin position="1400"/>
        <end position="1475"/>
    </location>
</feature>
<evidence type="ECO:0000256" key="2">
    <source>
        <dbReference type="ARBA" id="ARBA00022450"/>
    </source>
</evidence>
<dbReference type="InterPro" id="IPR036736">
    <property type="entry name" value="ACP-like_sf"/>
</dbReference>
<evidence type="ECO:0000259" key="8">
    <source>
        <dbReference type="PROSITE" id="PS50075"/>
    </source>
</evidence>
<evidence type="ECO:0000256" key="4">
    <source>
        <dbReference type="ARBA" id="ARBA00022679"/>
    </source>
</evidence>
<dbReference type="Pfam" id="PF00698">
    <property type="entry name" value="Acyl_transf_1"/>
    <property type="match status" value="1"/>
</dbReference>
<dbReference type="Gene3D" id="3.30.70.3290">
    <property type="match status" value="1"/>
</dbReference>
<dbReference type="InterPro" id="IPR016036">
    <property type="entry name" value="Malonyl_transacylase_ACP-bd"/>
</dbReference>
<keyword evidence="5" id="KW-0045">Antibiotic biosynthesis</keyword>
<dbReference type="Gene3D" id="3.40.50.720">
    <property type="entry name" value="NAD(P)-binding Rossmann-like Domain"/>
    <property type="match status" value="1"/>
</dbReference>
<dbReference type="InterPro" id="IPR001227">
    <property type="entry name" value="Ac_transferase_dom_sf"/>
</dbReference>
<keyword evidence="6" id="KW-0511">Multifunctional enzyme</keyword>
<dbReference type="SMART" id="SM01294">
    <property type="entry name" value="PKS_PP_betabranch"/>
    <property type="match status" value="1"/>
</dbReference>
<dbReference type="Gene3D" id="1.10.1200.10">
    <property type="entry name" value="ACP-like"/>
    <property type="match status" value="1"/>
</dbReference>
<dbReference type="InterPro" id="IPR014031">
    <property type="entry name" value="Ketoacyl_synth_C"/>
</dbReference>
<dbReference type="SUPFAM" id="SSF53901">
    <property type="entry name" value="Thiolase-like"/>
    <property type="match status" value="2"/>
</dbReference>
<reference evidence="11" key="1">
    <citation type="journal article" date="2019" name="Int. J. Syst. Evol. Microbiol.">
        <title>The Global Catalogue of Microorganisms (GCM) 10K type strain sequencing project: providing services to taxonomists for standard genome sequencing and annotation.</title>
        <authorList>
            <consortium name="The Broad Institute Genomics Platform"/>
            <consortium name="The Broad Institute Genome Sequencing Center for Infectious Disease"/>
            <person name="Wu L."/>
            <person name="Ma J."/>
        </authorList>
    </citation>
    <scope>NUCLEOTIDE SEQUENCE [LARGE SCALE GENOMIC DNA]</scope>
    <source>
        <strain evidence="11">CGMCC 4.7020</strain>
    </source>
</reference>
<dbReference type="SMART" id="SM00827">
    <property type="entry name" value="PKS_AT"/>
    <property type="match status" value="1"/>
</dbReference>
<evidence type="ECO:0000256" key="1">
    <source>
        <dbReference type="ARBA" id="ARBA00001957"/>
    </source>
</evidence>
<dbReference type="RefSeq" id="WP_381331009.1">
    <property type="nucleotide sequence ID" value="NZ_JBHTMM010000152.1"/>
</dbReference>
<dbReference type="Proteomes" id="UP001597058">
    <property type="component" value="Unassembled WGS sequence"/>
</dbReference>
<dbReference type="PROSITE" id="PS00606">
    <property type="entry name" value="KS3_1"/>
    <property type="match status" value="2"/>
</dbReference>
<dbReference type="SMART" id="SM00825">
    <property type="entry name" value="PKS_KS"/>
    <property type="match status" value="2"/>
</dbReference>
<feature type="domain" description="Ketosynthase family 3 (KS3)" evidence="9">
    <location>
        <begin position="1495"/>
        <end position="1694"/>
    </location>
</feature>
<dbReference type="PROSITE" id="PS50075">
    <property type="entry name" value="CARRIER"/>
    <property type="match status" value="1"/>
</dbReference>
<evidence type="ECO:0000256" key="3">
    <source>
        <dbReference type="ARBA" id="ARBA00022553"/>
    </source>
</evidence>
<dbReference type="InterPro" id="IPR036291">
    <property type="entry name" value="NAD(P)-bd_dom_sf"/>
</dbReference>
<dbReference type="InterPro" id="IPR015083">
    <property type="entry name" value="NorB/c/GfsB-D-like_docking"/>
</dbReference>
<keyword evidence="3" id="KW-0597">Phosphoprotein</keyword>
<dbReference type="Pfam" id="PF08990">
    <property type="entry name" value="Docking"/>
    <property type="match status" value="1"/>
</dbReference>
<dbReference type="InterPro" id="IPR014043">
    <property type="entry name" value="Acyl_transferase_dom"/>
</dbReference>
<dbReference type="Pfam" id="PF00109">
    <property type="entry name" value="ketoacyl-synt"/>
    <property type="match status" value="2"/>
</dbReference>
<keyword evidence="2" id="KW-0596">Phosphopantetheine</keyword>
<dbReference type="InterPro" id="IPR057326">
    <property type="entry name" value="KR_dom"/>
</dbReference>
<evidence type="ECO:0000256" key="7">
    <source>
        <dbReference type="ARBA" id="ARBA00023315"/>
    </source>
</evidence>
<dbReference type="InterPro" id="IPR013968">
    <property type="entry name" value="PKS_KR"/>
</dbReference>
<organism evidence="10 11">
    <name type="scientific">Streptomyces kaempferi</name>
    <dbReference type="NCBI Taxonomy" id="333725"/>
    <lineage>
        <taxon>Bacteria</taxon>
        <taxon>Bacillati</taxon>
        <taxon>Actinomycetota</taxon>
        <taxon>Actinomycetes</taxon>
        <taxon>Kitasatosporales</taxon>
        <taxon>Streptomycetaceae</taxon>
        <taxon>Streptomyces</taxon>
    </lineage>
</organism>
<evidence type="ECO:0000256" key="5">
    <source>
        <dbReference type="ARBA" id="ARBA00023194"/>
    </source>
</evidence>
<dbReference type="PANTHER" id="PTHR43775">
    <property type="entry name" value="FATTY ACID SYNTHASE"/>
    <property type="match status" value="1"/>
</dbReference>
<dbReference type="InterPro" id="IPR018201">
    <property type="entry name" value="Ketoacyl_synth_AS"/>
</dbReference>
<protein>
    <submittedName>
        <fullName evidence="10">SDR family NAD(P)-dependent oxidoreductase</fullName>
    </submittedName>
</protein>
<keyword evidence="4" id="KW-0808">Transferase</keyword>
<dbReference type="InterPro" id="IPR016035">
    <property type="entry name" value="Acyl_Trfase/lysoPLipase"/>
</dbReference>
<dbReference type="InterPro" id="IPR009081">
    <property type="entry name" value="PP-bd_ACP"/>
</dbReference>
<dbReference type="PROSITE" id="PS52004">
    <property type="entry name" value="KS3_2"/>
    <property type="match status" value="2"/>
</dbReference>
<dbReference type="Gene3D" id="3.40.366.10">
    <property type="entry name" value="Malonyl-Coenzyme A Acyl Carrier Protein, domain 2"/>
    <property type="match status" value="1"/>
</dbReference>
<dbReference type="InterPro" id="IPR016039">
    <property type="entry name" value="Thiolase-like"/>
</dbReference>
<dbReference type="InterPro" id="IPR032821">
    <property type="entry name" value="PKS_assoc"/>
</dbReference>
<keyword evidence="11" id="KW-1185">Reference proteome</keyword>
<dbReference type="Pfam" id="PF16197">
    <property type="entry name" value="KAsynt_C_assoc"/>
    <property type="match status" value="1"/>
</dbReference>
<feature type="non-terminal residue" evidence="10">
    <location>
        <position position="1694"/>
    </location>
</feature>
<keyword evidence="7" id="KW-0012">Acyltransferase</keyword>
<accession>A0ABW3XVX2</accession>
<evidence type="ECO:0000313" key="10">
    <source>
        <dbReference type="EMBL" id="MFD1313001.1"/>
    </source>
</evidence>
<dbReference type="PANTHER" id="PTHR43775:SF51">
    <property type="entry name" value="INACTIVE PHENOLPHTHIOCEROL SYNTHESIS POLYKETIDE SYNTHASE TYPE I PKS1-RELATED"/>
    <property type="match status" value="1"/>
</dbReference>
<dbReference type="Pfam" id="PF00550">
    <property type="entry name" value="PP-binding"/>
    <property type="match status" value="1"/>
</dbReference>
<dbReference type="EMBL" id="JBHTMM010000152">
    <property type="protein sequence ID" value="MFD1313001.1"/>
    <property type="molecule type" value="Genomic_DNA"/>
</dbReference>
<dbReference type="SUPFAM" id="SSF51735">
    <property type="entry name" value="NAD(P)-binding Rossmann-fold domains"/>
    <property type="match status" value="2"/>
</dbReference>
<dbReference type="InterPro" id="IPR050091">
    <property type="entry name" value="PKS_NRPS_Biosynth_Enz"/>
</dbReference>
<feature type="domain" description="Ketosynthase family 3 (KS3)" evidence="9">
    <location>
        <begin position="33"/>
        <end position="452"/>
    </location>
</feature>
<gene>
    <name evidence="10" type="ORF">ACFQ5X_45570</name>
</gene>
<proteinExistence type="predicted"/>